<dbReference type="Pfam" id="PF01808">
    <property type="entry name" value="AICARFT_IMPCHas"/>
    <property type="match status" value="1"/>
</dbReference>
<comment type="caution">
    <text evidence="6">The sequence shown here is derived from an EMBL/GenBank/DDBJ whole genome shotgun (WGS) entry which is preliminary data.</text>
</comment>
<dbReference type="PANTHER" id="PTHR11692">
    <property type="entry name" value="BIFUNCTIONAL PURINE BIOSYNTHESIS PROTEIN PURH"/>
    <property type="match status" value="1"/>
</dbReference>
<dbReference type="NCBIfam" id="NF002049">
    <property type="entry name" value="PRK00881.1"/>
    <property type="match status" value="1"/>
</dbReference>
<dbReference type="RefSeq" id="WP_266085864.1">
    <property type="nucleotide sequence ID" value="NZ_RKLV01000002.1"/>
</dbReference>
<dbReference type="InterPro" id="IPR036477">
    <property type="entry name" value="Formyl_transf_N_sf"/>
</dbReference>
<evidence type="ECO:0000256" key="4">
    <source>
        <dbReference type="ARBA" id="ARBA00023268"/>
    </source>
</evidence>
<dbReference type="InterPro" id="IPR002376">
    <property type="entry name" value="Formyl_transf_N"/>
</dbReference>
<dbReference type="Gene3D" id="3.40.50.170">
    <property type="entry name" value="Formyl transferase, N-terminal domain"/>
    <property type="match status" value="1"/>
</dbReference>
<evidence type="ECO:0000256" key="1">
    <source>
        <dbReference type="ARBA" id="ARBA00022679"/>
    </source>
</evidence>
<dbReference type="InterPro" id="IPR002695">
    <property type="entry name" value="PurH-like"/>
</dbReference>
<gene>
    <name evidence="6" type="primary">purH</name>
    <name evidence="6" type="ORF">EGH25_02235</name>
</gene>
<evidence type="ECO:0000313" key="7">
    <source>
        <dbReference type="Proteomes" id="UP001149411"/>
    </source>
</evidence>
<name>A0A9Q4C3A1_9EURY</name>
<dbReference type="EC" id="2.1.2.3" evidence="6"/>
<dbReference type="AlphaFoldDB" id="A0A9Q4C3A1"/>
<dbReference type="FunFam" id="3.40.140.20:FF:000001">
    <property type="entry name" value="Bifunctional purine biosynthesis protein PurH"/>
    <property type="match status" value="1"/>
</dbReference>
<evidence type="ECO:0000256" key="2">
    <source>
        <dbReference type="ARBA" id="ARBA00022755"/>
    </source>
</evidence>
<accession>A0A9Q4C3A1</accession>
<reference evidence="6" key="1">
    <citation type="submission" date="2022-09" db="EMBL/GenBank/DDBJ databases">
        <title>Haloadaptaus new haloarchaeum isolated from saline soil.</title>
        <authorList>
            <person name="Duran-Viseras A."/>
            <person name="Sanchez-Porro C."/>
            <person name="Ventosa A."/>
        </authorList>
    </citation>
    <scope>NUCLEOTIDE SEQUENCE</scope>
    <source>
        <strain evidence="6">F3-133</strain>
    </source>
</reference>
<dbReference type="Proteomes" id="UP001149411">
    <property type="component" value="Unassembled WGS sequence"/>
</dbReference>
<keyword evidence="2" id="KW-0658">Purine biosynthesis</keyword>
<dbReference type="Pfam" id="PF00551">
    <property type="entry name" value="Formyl_trans_N"/>
    <property type="match status" value="1"/>
</dbReference>
<keyword evidence="4" id="KW-0511">Multifunctional enzyme</keyword>
<evidence type="ECO:0000313" key="6">
    <source>
        <dbReference type="EMBL" id="MCX2818170.1"/>
    </source>
</evidence>
<feature type="domain" description="Formyl transferase N-terminal" evidence="5">
    <location>
        <begin position="4"/>
        <end position="180"/>
    </location>
</feature>
<dbReference type="EC" id="3.5.4.10" evidence="6"/>
<dbReference type="SUPFAM" id="SSF53927">
    <property type="entry name" value="Cytidine deaminase-like"/>
    <property type="match status" value="1"/>
</dbReference>
<keyword evidence="1 6" id="KW-0808">Transferase</keyword>
<dbReference type="GO" id="GO:0004643">
    <property type="term" value="F:phosphoribosylaminoimidazolecarboxamide formyltransferase activity"/>
    <property type="evidence" value="ECO:0007669"/>
    <property type="project" value="UniProtKB-EC"/>
</dbReference>
<dbReference type="GO" id="GO:0005829">
    <property type="term" value="C:cytosol"/>
    <property type="evidence" value="ECO:0007669"/>
    <property type="project" value="TreeGrafter"/>
</dbReference>
<dbReference type="InterPro" id="IPR024051">
    <property type="entry name" value="AICAR_Tfase_dup_dom_sf"/>
</dbReference>
<evidence type="ECO:0000256" key="3">
    <source>
        <dbReference type="ARBA" id="ARBA00022801"/>
    </source>
</evidence>
<dbReference type="GO" id="GO:0006189">
    <property type="term" value="P:'de novo' IMP biosynthetic process"/>
    <property type="evidence" value="ECO:0007669"/>
    <property type="project" value="TreeGrafter"/>
</dbReference>
<dbReference type="SMART" id="SM00798">
    <property type="entry name" value="AICARFT_IMPCHas"/>
    <property type="match status" value="1"/>
</dbReference>
<protein>
    <submittedName>
        <fullName evidence="6">Bifunctional phosphoribosylaminoimidazolecarboxamide formyltransferase/IMP cyclohydrolase</fullName>
        <ecNumber evidence="6">2.1.2.3</ecNumber>
        <ecNumber evidence="6">3.5.4.10</ecNumber>
    </submittedName>
</protein>
<keyword evidence="7" id="KW-1185">Reference proteome</keyword>
<organism evidence="6 7">
    <name type="scientific">Halorutilus salinus</name>
    <dbReference type="NCBI Taxonomy" id="2487751"/>
    <lineage>
        <taxon>Archaea</taxon>
        <taxon>Methanobacteriati</taxon>
        <taxon>Methanobacteriota</taxon>
        <taxon>Stenosarchaea group</taxon>
        <taxon>Halobacteria</taxon>
        <taxon>Halorutilales</taxon>
        <taxon>Halorutilaceae</taxon>
        <taxon>Halorutilus</taxon>
    </lineage>
</organism>
<dbReference type="InterPro" id="IPR016193">
    <property type="entry name" value="Cytidine_deaminase-like"/>
</dbReference>
<sequence length="515" mass="55671">MTLRIAGLSSGEGDLLLSLHRKAEKGVVDAEVEVVVSDRDAPVLEEAERVGIETERIEREGDKREHEERIADAVRSVDADLVALDGYMPILSDGFVDGFADSIVSSHPSLLPSFNTTDPWGSALEAGVEVTGATVHFVTDEIGEGPVLTQEPVRVRPDDDRGSLRDRVRRAQRSAYARAVRLYPDASIDDGNVVYDEGTFGEGRFEAFDKAETLRYGENPHQNAAVYRDGGFEGGSVVDAEEVGAGGKGMSFNNYNDADSALAAVREFDEPAVVVVKHTNPCGVATGEDVAEAYDRALATDEMSAFGGIVALNRGCDAATAEAITGSFKEVVVAPSFTEDALDILHEKGSLRVLRTGELDGERDDRVTKSLEGGLLVQERDDLRVTRDDLDFVTERQPTDEEVRGMVFGYTVVKHVRSNAIVLARENETVGVGAGQMSRVDAVRLACDKAEKEVEGSVLASDAFFPFRDNIDLADENGVRAIVQPGGSKRDDEVIEACDEHGIAMAFTGERCFKH</sequence>
<dbReference type="GO" id="GO:0003937">
    <property type="term" value="F:IMP cyclohydrolase activity"/>
    <property type="evidence" value="ECO:0007669"/>
    <property type="project" value="UniProtKB-EC"/>
</dbReference>
<dbReference type="SUPFAM" id="SSF53328">
    <property type="entry name" value="Formyltransferase"/>
    <property type="match status" value="1"/>
</dbReference>
<evidence type="ECO:0000259" key="5">
    <source>
        <dbReference type="Pfam" id="PF00551"/>
    </source>
</evidence>
<dbReference type="Gene3D" id="3.40.140.20">
    <property type="match status" value="2"/>
</dbReference>
<dbReference type="PANTHER" id="PTHR11692:SF0">
    <property type="entry name" value="BIFUNCTIONAL PURINE BIOSYNTHESIS PROTEIN ATIC"/>
    <property type="match status" value="1"/>
</dbReference>
<keyword evidence="3 6" id="KW-0378">Hydrolase</keyword>
<dbReference type="EMBL" id="RKLV01000002">
    <property type="protein sequence ID" value="MCX2818170.1"/>
    <property type="molecule type" value="Genomic_DNA"/>
</dbReference>
<proteinExistence type="predicted"/>